<dbReference type="InterPro" id="IPR000531">
    <property type="entry name" value="Beta-barrel_TonB"/>
</dbReference>
<feature type="domain" description="TonB-dependent receptor plug" evidence="12">
    <location>
        <begin position="74"/>
        <end position="178"/>
    </location>
</feature>
<keyword evidence="3 8" id="KW-1134">Transmembrane beta strand</keyword>
<dbReference type="Gene3D" id="2.170.130.10">
    <property type="entry name" value="TonB-dependent receptor, plug domain"/>
    <property type="match status" value="1"/>
</dbReference>
<feature type="chain" id="PRO_5031546367" evidence="10">
    <location>
        <begin position="41"/>
        <end position="956"/>
    </location>
</feature>
<dbReference type="SUPFAM" id="SSF56935">
    <property type="entry name" value="Porins"/>
    <property type="match status" value="1"/>
</dbReference>
<feature type="domain" description="TonB-dependent receptor-like beta-barrel" evidence="11">
    <location>
        <begin position="465"/>
        <end position="921"/>
    </location>
</feature>
<dbReference type="Gene3D" id="2.40.170.20">
    <property type="entry name" value="TonB-dependent receptor, beta-barrel domain"/>
    <property type="match status" value="1"/>
</dbReference>
<evidence type="ECO:0000256" key="9">
    <source>
        <dbReference type="RuleBase" id="RU003357"/>
    </source>
</evidence>
<protein>
    <submittedName>
        <fullName evidence="13">TonB-dependent receptor</fullName>
    </submittedName>
</protein>
<evidence type="ECO:0000256" key="10">
    <source>
        <dbReference type="SAM" id="SignalP"/>
    </source>
</evidence>
<dbReference type="PROSITE" id="PS52016">
    <property type="entry name" value="TONB_DEPENDENT_REC_3"/>
    <property type="match status" value="1"/>
</dbReference>
<dbReference type="Proteomes" id="UP000532936">
    <property type="component" value="Unassembled WGS sequence"/>
</dbReference>
<proteinExistence type="inferred from homology"/>
<evidence type="ECO:0000256" key="7">
    <source>
        <dbReference type="ARBA" id="ARBA00023237"/>
    </source>
</evidence>
<sequence>MSRHVIARARAVHRQIFAGADLRTVLLAGSAVLAASSAHAQTDQPQATAAAEVDEVVVTGQRLSTANAIEAQRRSGVVSSVISSDDLGKLPDANVADALARAPGINVVVNQETGEGEYVSVRGLAGTFNAYSINGVRVALTDPDSRKMSMTVLPPNGLKSITVSKTLTPDMDGDAIGGSVNFQTPTAFDFTKPVARAFLSYGINDRAQEQGEEDGSGQIQMDFASRLSSDSRFGAFVSFNYGKSNSLNEETENDGEWEPYRWRKDSEEAIDERSMYLPGIDLDYRRIEQERFGGNFSLDYRGDANDFYLRGQYSRLERTGTNDYTDFRSRKTKRLQQVDVENSSLIQPDNAVVGFGAKGRIYSYTVAQMKDFDADGVITDADRQSSSSYWSLFGRSGVWKPETFQFARTFQTLDQVSTLGTINLGGQSRLNRLTLDYDLSYSAGEKGGPDSFSIGYNCDACSAPFNQTGLLWSSYDPRFPMPQLPAFAQSAQNDPNLLPYDGGGRSRDKQTDARTAFKFDAVYEMEGVVRHLKAGVKVLRSEREYDATPIWGGSFDNTPLDGKSLGQSGLIDREVGSVLNGRYYYGAILNRDRVTAAIEAAQKANPVTYSYADLSSSDKSGEETIYAGYGLASFQFNDLDVVAGVRVEHTEVSNTNWIEDGAQTGFGDTDSHYTNVLPSVTAVYRPSDNFVYRGAIWTSFSRPEFSNISRGVSVGRAKPRPGQTLGDIVSISRGNPDLKPAEALNLDVSAEYYPDRSSLVSIGVFHKKIDHFIFTNGSAVDADTQEGTITISQPKNGETARITGVELNLIKSFEGMGAPFDGFGVEANLTRQVSEAETGLDYRKGRSISFIQAPDLIYNASLTYQKYGFEARLSYQYQGAYIEDLRDNAVDKWVQPNKSLDFHSRYTFRPGLTMDFDVQNILDGHRYYTTKGESPSYQKDYMEPGRNFLVRLAYSY</sequence>
<name>A0A7W6A528_9CAUL</name>
<evidence type="ECO:0000256" key="3">
    <source>
        <dbReference type="ARBA" id="ARBA00022452"/>
    </source>
</evidence>
<organism evidence="13 14">
    <name type="scientific">Brevundimonas mediterranea</name>
    <dbReference type="NCBI Taxonomy" id="74329"/>
    <lineage>
        <taxon>Bacteria</taxon>
        <taxon>Pseudomonadati</taxon>
        <taxon>Pseudomonadota</taxon>
        <taxon>Alphaproteobacteria</taxon>
        <taxon>Caulobacterales</taxon>
        <taxon>Caulobacteraceae</taxon>
        <taxon>Brevundimonas</taxon>
    </lineage>
</organism>
<comment type="subcellular location">
    <subcellularLocation>
        <location evidence="1 8">Cell outer membrane</location>
        <topology evidence="1 8">Multi-pass membrane protein</topology>
    </subcellularLocation>
</comment>
<evidence type="ECO:0000256" key="4">
    <source>
        <dbReference type="ARBA" id="ARBA00022692"/>
    </source>
</evidence>
<dbReference type="GO" id="GO:0009279">
    <property type="term" value="C:cell outer membrane"/>
    <property type="evidence" value="ECO:0007669"/>
    <property type="project" value="UniProtKB-SubCell"/>
</dbReference>
<reference evidence="13 14" key="1">
    <citation type="submission" date="2020-08" db="EMBL/GenBank/DDBJ databases">
        <title>Genomic Encyclopedia of Type Strains, Phase IV (KMG-IV): sequencing the most valuable type-strain genomes for metagenomic binning, comparative biology and taxonomic classification.</title>
        <authorList>
            <person name="Goeker M."/>
        </authorList>
    </citation>
    <scope>NUCLEOTIDE SEQUENCE [LARGE SCALE GENOMIC DNA]</scope>
    <source>
        <strain evidence="13 14">DSM 14878</strain>
    </source>
</reference>
<evidence type="ECO:0000256" key="1">
    <source>
        <dbReference type="ARBA" id="ARBA00004571"/>
    </source>
</evidence>
<dbReference type="Pfam" id="PF07715">
    <property type="entry name" value="Plug"/>
    <property type="match status" value="1"/>
</dbReference>
<dbReference type="InterPro" id="IPR010104">
    <property type="entry name" value="TonB_rcpt_bac"/>
</dbReference>
<keyword evidence="4 8" id="KW-0812">Transmembrane</keyword>
<dbReference type="InterPro" id="IPR039426">
    <property type="entry name" value="TonB-dep_rcpt-like"/>
</dbReference>
<keyword evidence="5 9" id="KW-0798">TonB box</keyword>
<dbReference type="RefSeq" id="WP_246331583.1">
    <property type="nucleotide sequence ID" value="NZ_JACIDA010000001.1"/>
</dbReference>
<keyword evidence="7 8" id="KW-0998">Cell outer membrane</keyword>
<comment type="similarity">
    <text evidence="8 9">Belongs to the TonB-dependent receptor family.</text>
</comment>
<dbReference type="InterPro" id="IPR037066">
    <property type="entry name" value="Plug_dom_sf"/>
</dbReference>
<evidence type="ECO:0000259" key="12">
    <source>
        <dbReference type="Pfam" id="PF07715"/>
    </source>
</evidence>
<dbReference type="InterPro" id="IPR036942">
    <property type="entry name" value="Beta-barrel_TonB_sf"/>
</dbReference>
<dbReference type="AlphaFoldDB" id="A0A7W6A528"/>
<dbReference type="NCBIfam" id="TIGR01782">
    <property type="entry name" value="TonB-Xanth-Caul"/>
    <property type="match status" value="1"/>
</dbReference>
<comment type="caution">
    <text evidence="13">The sequence shown here is derived from an EMBL/GenBank/DDBJ whole genome shotgun (WGS) entry which is preliminary data.</text>
</comment>
<keyword evidence="13" id="KW-0675">Receptor</keyword>
<keyword evidence="10" id="KW-0732">Signal</keyword>
<dbReference type="PANTHER" id="PTHR40980">
    <property type="entry name" value="PLUG DOMAIN-CONTAINING PROTEIN"/>
    <property type="match status" value="1"/>
</dbReference>
<evidence type="ECO:0000256" key="8">
    <source>
        <dbReference type="PROSITE-ProRule" id="PRU01360"/>
    </source>
</evidence>
<evidence type="ECO:0000256" key="5">
    <source>
        <dbReference type="ARBA" id="ARBA00023077"/>
    </source>
</evidence>
<gene>
    <name evidence="13" type="ORF">GGR11_001351</name>
</gene>
<evidence type="ECO:0000256" key="6">
    <source>
        <dbReference type="ARBA" id="ARBA00023136"/>
    </source>
</evidence>
<evidence type="ECO:0000256" key="2">
    <source>
        <dbReference type="ARBA" id="ARBA00022448"/>
    </source>
</evidence>
<evidence type="ECO:0000313" key="14">
    <source>
        <dbReference type="Proteomes" id="UP000532936"/>
    </source>
</evidence>
<dbReference type="EMBL" id="JACIDA010000001">
    <property type="protein sequence ID" value="MBB3871837.1"/>
    <property type="molecule type" value="Genomic_DNA"/>
</dbReference>
<keyword evidence="6 8" id="KW-0472">Membrane</keyword>
<dbReference type="InterPro" id="IPR012910">
    <property type="entry name" value="Plug_dom"/>
</dbReference>
<evidence type="ECO:0000313" key="13">
    <source>
        <dbReference type="EMBL" id="MBB3871837.1"/>
    </source>
</evidence>
<dbReference type="Pfam" id="PF00593">
    <property type="entry name" value="TonB_dep_Rec_b-barrel"/>
    <property type="match status" value="1"/>
</dbReference>
<keyword evidence="2 8" id="KW-0813">Transport</keyword>
<evidence type="ECO:0000259" key="11">
    <source>
        <dbReference type="Pfam" id="PF00593"/>
    </source>
</evidence>
<feature type="signal peptide" evidence="10">
    <location>
        <begin position="1"/>
        <end position="40"/>
    </location>
</feature>
<dbReference type="PANTHER" id="PTHR40980:SF4">
    <property type="entry name" value="TONB-DEPENDENT RECEPTOR-LIKE BETA-BARREL DOMAIN-CONTAINING PROTEIN"/>
    <property type="match status" value="1"/>
</dbReference>
<accession>A0A7W6A528</accession>